<gene>
    <name evidence="1" type="ORF">FO442_05605</name>
</gene>
<sequence>MTPHHLIDNRITHLFERITQEFGGLDRGELFIQLETGETIEFPLGLKSEISIILETEISGSNNILSENQNPNADWRIKDLIELNHSESQPYIELHCGLLFTEESVSPHGTGLAGFRSFENLEIFEAFFGKDYQRLSEMVF</sequence>
<reference evidence="1 2" key="1">
    <citation type="submission" date="2019-07" db="EMBL/GenBank/DDBJ databases">
        <authorList>
            <person name="Huq M.A."/>
        </authorList>
    </citation>
    <scope>NUCLEOTIDE SEQUENCE [LARGE SCALE GENOMIC DNA]</scope>
    <source>
        <strain evidence="1 2">MAH-3</strain>
    </source>
</reference>
<dbReference type="RefSeq" id="WP_144332171.1">
    <property type="nucleotide sequence ID" value="NZ_VLPL01000002.1"/>
</dbReference>
<dbReference type="AlphaFoldDB" id="A0A556N361"/>
<dbReference type="Proteomes" id="UP000316008">
    <property type="component" value="Unassembled WGS sequence"/>
</dbReference>
<evidence type="ECO:0000313" key="2">
    <source>
        <dbReference type="Proteomes" id="UP000316008"/>
    </source>
</evidence>
<name>A0A556N361_9FLAO</name>
<comment type="caution">
    <text evidence="1">The sequence shown here is derived from an EMBL/GenBank/DDBJ whole genome shotgun (WGS) entry which is preliminary data.</text>
</comment>
<evidence type="ECO:0000313" key="1">
    <source>
        <dbReference type="EMBL" id="TSJ46634.1"/>
    </source>
</evidence>
<dbReference type="OrthoDB" id="1436670at2"/>
<proteinExistence type="predicted"/>
<protein>
    <submittedName>
        <fullName evidence="1">Uncharacterized protein</fullName>
    </submittedName>
</protein>
<accession>A0A556N361</accession>
<organism evidence="1 2">
    <name type="scientific">Fluviicola chungangensis</name>
    <dbReference type="NCBI Taxonomy" id="2597671"/>
    <lineage>
        <taxon>Bacteria</taxon>
        <taxon>Pseudomonadati</taxon>
        <taxon>Bacteroidota</taxon>
        <taxon>Flavobacteriia</taxon>
        <taxon>Flavobacteriales</taxon>
        <taxon>Crocinitomicaceae</taxon>
        <taxon>Fluviicola</taxon>
    </lineage>
</organism>
<dbReference type="EMBL" id="VLPL01000002">
    <property type="protein sequence ID" value="TSJ46634.1"/>
    <property type="molecule type" value="Genomic_DNA"/>
</dbReference>
<keyword evidence="2" id="KW-1185">Reference proteome</keyword>